<accession>A0A915KNR8</accession>
<dbReference type="Proteomes" id="UP000887565">
    <property type="component" value="Unplaced"/>
</dbReference>
<evidence type="ECO:0000313" key="1">
    <source>
        <dbReference type="Proteomes" id="UP000887565"/>
    </source>
</evidence>
<dbReference type="WBParaSite" id="nRc.2.0.1.t39695-RA">
    <property type="protein sequence ID" value="nRc.2.0.1.t39695-RA"/>
    <property type="gene ID" value="nRc.2.0.1.g39695"/>
</dbReference>
<protein>
    <submittedName>
        <fullName evidence="2">Uncharacterized protein</fullName>
    </submittedName>
</protein>
<keyword evidence="1" id="KW-1185">Reference proteome</keyword>
<organism evidence="1 2">
    <name type="scientific">Romanomermis culicivorax</name>
    <name type="common">Nematode worm</name>
    <dbReference type="NCBI Taxonomy" id="13658"/>
    <lineage>
        <taxon>Eukaryota</taxon>
        <taxon>Metazoa</taxon>
        <taxon>Ecdysozoa</taxon>
        <taxon>Nematoda</taxon>
        <taxon>Enoplea</taxon>
        <taxon>Dorylaimia</taxon>
        <taxon>Mermithida</taxon>
        <taxon>Mermithoidea</taxon>
        <taxon>Mermithidae</taxon>
        <taxon>Romanomermis</taxon>
    </lineage>
</organism>
<dbReference type="AlphaFoldDB" id="A0A915KNR8"/>
<reference evidence="2" key="1">
    <citation type="submission" date="2022-11" db="UniProtKB">
        <authorList>
            <consortium name="WormBaseParasite"/>
        </authorList>
    </citation>
    <scope>IDENTIFICATION</scope>
</reference>
<sequence length="339" mass="38445">MQRRTETDPALLKEYKALGGYLSSDPSNAESIVAQKPYGPRFTHNDPLREPTMFADNVGLQHPTLFPYLFDSTNQWNSNRITNNISPILYYFWPTTVEEGHQIKAEIWQYLEHLKIDEKVVKQIIGEGPNPGAKHRNDIALGTLVLQAPHVVSSKTARKATHCKWEGMCLHNPFLLTNYNGNENLPRMVHLEESDVDIDIATQLKADQETEDEAHREYARRQHKLQLAQGTAPTLPSVPPKTQLDRFLENVVSQASSNEYILGTELTSQDVYGQETTTTGGEPSEQQITLMQPKREATKDNDEMENPTTVIVEETLPPSKAVFCNRGQELKKVKRVITW</sequence>
<name>A0A915KNR8_ROMCU</name>
<evidence type="ECO:0000313" key="2">
    <source>
        <dbReference type="WBParaSite" id="nRc.2.0.1.t39695-RA"/>
    </source>
</evidence>
<proteinExistence type="predicted"/>